<dbReference type="PANTHER" id="PTHR23239:SF180">
    <property type="entry name" value="KERATIN, TYPE I CYTOSKELETAL 17"/>
    <property type="match status" value="1"/>
</dbReference>
<dbReference type="Pfam" id="PF00038">
    <property type="entry name" value="Filament"/>
    <property type="match status" value="1"/>
</dbReference>
<protein>
    <recommendedName>
        <fullName evidence="6">IF rod domain-containing protein</fullName>
    </recommendedName>
</protein>
<dbReference type="PRINTS" id="PR01248">
    <property type="entry name" value="TYPE1KERATIN"/>
</dbReference>
<comment type="caution">
    <text evidence="7">The sequence shown here is derived from an EMBL/GenBank/DDBJ whole genome shotgun (WGS) entry which is preliminary data.</text>
</comment>
<keyword evidence="1" id="KW-0416">Keratin</keyword>
<evidence type="ECO:0000256" key="5">
    <source>
        <dbReference type="SAM" id="MobiDB-lite"/>
    </source>
</evidence>
<evidence type="ECO:0000256" key="1">
    <source>
        <dbReference type="ARBA" id="ARBA00022744"/>
    </source>
</evidence>
<keyword evidence="8" id="KW-1185">Reference proteome</keyword>
<dbReference type="Proteomes" id="UP000250572">
    <property type="component" value="Unassembled WGS sequence"/>
</dbReference>
<dbReference type="GO" id="GO:0005198">
    <property type="term" value="F:structural molecule activity"/>
    <property type="evidence" value="ECO:0007669"/>
    <property type="project" value="InterPro"/>
</dbReference>
<feature type="region of interest" description="Disordered" evidence="5">
    <location>
        <begin position="1"/>
        <end position="27"/>
    </location>
</feature>
<dbReference type="GO" id="GO:0005882">
    <property type="term" value="C:intermediate filament"/>
    <property type="evidence" value="ECO:0007669"/>
    <property type="project" value="UniProtKB-KW"/>
</dbReference>
<dbReference type="SUPFAM" id="SSF64593">
    <property type="entry name" value="Intermediate filament protein, coiled coil region"/>
    <property type="match status" value="2"/>
</dbReference>
<dbReference type="InterPro" id="IPR039008">
    <property type="entry name" value="IF_rod_dom"/>
</dbReference>
<accession>A0A315UZS9</accession>
<dbReference type="SMART" id="SM01391">
    <property type="entry name" value="Filament"/>
    <property type="match status" value="1"/>
</dbReference>
<evidence type="ECO:0000259" key="6">
    <source>
        <dbReference type="PROSITE" id="PS51842"/>
    </source>
</evidence>
<evidence type="ECO:0000256" key="3">
    <source>
        <dbReference type="ARBA" id="ARBA00023054"/>
    </source>
</evidence>
<evidence type="ECO:0000313" key="8">
    <source>
        <dbReference type="Proteomes" id="UP000250572"/>
    </source>
</evidence>
<dbReference type="STRING" id="33528.ENSGAFP00000018522"/>
<feature type="non-terminal residue" evidence="7">
    <location>
        <position position="530"/>
    </location>
</feature>
<dbReference type="Gene3D" id="1.20.5.1160">
    <property type="entry name" value="Vasodilator-stimulated phosphoprotein"/>
    <property type="match status" value="1"/>
</dbReference>
<keyword evidence="2" id="KW-0403">Intermediate filament</keyword>
<proteinExistence type="predicted"/>
<dbReference type="FunFam" id="1.20.5.1160:FF:000002">
    <property type="entry name" value="Type I keratin 10"/>
    <property type="match status" value="1"/>
</dbReference>
<dbReference type="Gene3D" id="1.20.5.170">
    <property type="match status" value="1"/>
</dbReference>
<dbReference type="EMBL" id="NHOQ01002459">
    <property type="protein sequence ID" value="PWA16936.1"/>
    <property type="molecule type" value="Genomic_DNA"/>
</dbReference>
<dbReference type="InterPro" id="IPR002957">
    <property type="entry name" value="Keratin_I"/>
</dbReference>
<name>A0A315UZS9_GAMAF</name>
<reference evidence="7 8" key="1">
    <citation type="journal article" date="2018" name="G3 (Bethesda)">
        <title>A High-Quality Reference Genome for the Invasive Mosquitofish Gambusia affinis Using a Chicago Library.</title>
        <authorList>
            <person name="Hoffberg S.L."/>
            <person name="Troendle N.J."/>
            <person name="Glenn T.C."/>
            <person name="Mahmud O."/>
            <person name="Louha S."/>
            <person name="Chalopin D."/>
            <person name="Bennetzen J.L."/>
            <person name="Mauricio R."/>
        </authorList>
    </citation>
    <scope>NUCLEOTIDE SEQUENCE [LARGE SCALE GENOMIC DNA]</scope>
    <source>
        <strain evidence="7">NE01/NJP1002.9</strain>
        <tissue evidence="7">Muscle</tissue>
    </source>
</reference>
<dbReference type="PROSITE" id="PS51842">
    <property type="entry name" value="IF_ROD_2"/>
    <property type="match status" value="1"/>
</dbReference>
<feature type="coiled-coil region" evidence="4">
    <location>
        <begin position="218"/>
        <end position="252"/>
    </location>
</feature>
<feature type="domain" description="IF rod" evidence="6">
    <location>
        <begin position="116"/>
        <end position="426"/>
    </location>
</feature>
<gene>
    <name evidence="7" type="ORF">CCH79_00012725</name>
</gene>
<evidence type="ECO:0000313" key="7">
    <source>
        <dbReference type="EMBL" id="PWA16936.1"/>
    </source>
</evidence>
<evidence type="ECO:0000256" key="4">
    <source>
        <dbReference type="SAM" id="Coils"/>
    </source>
</evidence>
<evidence type="ECO:0000256" key="2">
    <source>
        <dbReference type="ARBA" id="ARBA00022754"/>
    </source>
</evidence>
<dbReference type="PANTHER" id="PTHR23239">
    <property type="entry name" value="INTERMEDIATE FILAMENT"/>
    <property type="match status" value="1"/>
</dbReference>
<organism evidence="7 8">
    <name type="scientific">Gambusia affinis</name>
    <name type="common">Western mosquitofish</name>
    <name type="synonym">Heterandria affinis</name>
    <dbReference type="NCBI Taxonomy" id="33528"/>
    <lineage>
        <taxon>Eukaryota</taxon>
        <taxon>Metazoa</taxon>
        <taxon>Chordata</taxon>
        <taxon>Craniata</taxon>
        <taxon>Vertebrata</taxon>
        <taxon>Euteleostomi</taxon>
        <taxon>Actinopterygii</taxon>
        <taxon>Neopterygii</taxon>
        <taxon>Teleostei</taxon>
        <taxon>Neoteleostei</taxon>
        <taxon>Acanthomorphata</taxon>
        <taxon>Ovalentaria</taxon>
        <taxon>Atherinomorphae</taxon>
        <taxon>Cyprinodontiformes</taxon>
        <taxon>Poeciliidae</taxon>
        <taxon>Poeciliinae</taxon>
        <taxon>Gambusia</taxon>
    </lineage>
</organism>
<keyword evidence="3 4" id="KW-0175">Coiled coil</keyword>
<dbReference type="Gene3D" id="1.20.5.500">
    <property type="entry name" value="Single helix bin"/>
    <property type="match status" value="1"/>
</dbReference>
<feature type="coiled-coil region" evidence="4">
    <location>
        <begin position="120"/>
        <end position="189"/>
    </location>
</feature>
<sequence>MAPGGRALYPPSPNNAATEPSRPEETRPFPLCYITRESRLCLYYRSSTAVLAGSDPKLSKMSFSSRSFGQRSTGQKTMSVYGGAGGSGTRISVGQIDYLSRSGAINNLDLHVDANEKATLQNLNDRLASYLQKVRKLEKENEQLEKQIAEWYTSKTVISHDYSAYMATIEDLQNKIRDATTVNARIHLEIDNSELAADDFKMKYETELNMRQAVEGDIAALKRVLDDLTLVKMNLESQCESVKEELIVLKRNHEEDISLLRMQVGGQVNVEVDAPSPADLNRIMTELREHYEALIAKNRKELETWHHKKMASEGKGVEEQTTSPDGFRLEIKDLRMVVQRLEIELQSNLSMKYSLEASLQEIQQRYAAQLAGFQVVVTGLETQISDVNAALEEKRQMYSTLLDLTTRLEAEIVEYRRLLDGEDNSDNKDHHCAGDICGWKKDYLETFSKDFFQVIFPLDCRLQQHSLLGDLGYKDHSSFRLNVQALPTLLYNQGVLVMFCTADHLQLFLLIGIQTLQDVFLLQILRPEIY</sequence>
<dbReference type="AlphaFoldDB" id="A0A315UZS9"/>